<evidence type="ECO:0000313" key="6">
    <source>
        <dbReference type="Proteomes" id="UP000192434"/>
    </source>
</evidence>
<keyword evidence="2" id="KW-0028">Amino-acid biosynthesis</keyword>
<evidence type="ECO:0000259" key="3">
    <source>
        <dbReference type="Pfam" id="PF08501"/>
    </source>
</evidence>
<dbReference type="STRING" id="1578165.BKG68_07800"/>
<dbReference type="InterPro" id="IPR022893">
    <property type="entry name" value="Shikimate_DH_fam"/>
</dbReference>
<dbReference type="GO" id="GO:0019632">
    <property type="term" value="P:shikimate metabolic process"/>
    <property type="evidence" value="ECO:0007669"/>
    <property type="project" value="TreeGrafter"/>
</dbReference>
<dbReference type="CDD" id="cd01065">
    <property type="entry name" value="NAD_bind_Shikimate_DH"/>
    <property type="match status" value="1"/>
</dbReference>
<dbReference type="Gene3D" id="3.40.50.10860">
    <property type="entry name" value="Leucine Dehydrogenase, chain A, domain 1"/>
    <property type="match status" value="1"/>
</dbReference>
<dbReference type="GO" id="GO:0005829">
    <property type="term" value="C:cytosol"/>
    <property type="evidence" value="ECO:0007669"/>
    <property type="project" value="TreeGrafter"/>
</dbReference>
<dbReference type="SUPFAM" id="SSF51735">
    <property type="entry name" value="NAD(P)-binding Rossmann-fold domains"/>
    <property type="match status" value="1"/>
</dbReference>
<reference evidence="5 6" key="1">
    <citation type="submission" date="2016-12" db="EMBL/GenBank/DDBJ databases">
        <title>The new phylogeny of genus Mycobacterium.</title>
        <authorList>
            <person name="Tortoli E."/>
            <person name="Trovato A."/>
            <person name="Cirillo D.M."/>
        </authorList>
    </citation>
    <scope>NUCLEOTIDE SEQUENCE [LARGE SCALE GENOMIC DNA]</scope>
    <source>
        <strain evidence="5 6">CCUG 66554</strain>
    </source>
</reference>
<evidence type="ECO:0000256" key="2">
    <source>
        <dbReference type="ARBA" id="ARBA00023141"/>
    </source>
</evidence>
<evidence type="ECO:0000256" key="1">
    <source>
        <dbReference type="ARBA" id="ARBA00004871"/>
    </source>
</evidence>
<dbReference type="PANTHER" id="PTHR21089:SF1">
    <property type="entry name" value="BIFUNCTIONAL 3-DEHYDROQUINATE DEHYDRATASE_SHIKIMATE DEHYDROGENASE, CHLOROPLASTIC"/>
    <property type="match status" value="1"/>
</dbReference>
<dbReference type="InterPro" id="IPR010110">
    <property type="entry name" value="Shikimate_DH_AroM-type"/>
</dbReference>
<dbReference type="InterPro" id="IPR041121">
    <property type="entry name" value="SDH_C"/>
</dbReference>
<dbReference type="KEGG" id="msao:MYCSP_12780"/>
<dbReference type="EMBL" id="MVII01000017">
    <property type="protein sequence ID" value="ORB56313.1"/>
    <property type="molecule type" value="Genomic_DNA"/>
</dbReference>
<name>A0A1S4W024_9MYCO</name>
<evidence type="ECO:0000259" key="4">
    <source>
        <dbReference type="Pfam" id="PF18317"/>
    </source>
</evidence>
<dbReference type="NCBIfam" id="NF001311">
    <property type="entry name" value="PRK00258.1-3"/>
    <property type="match status" value="1"/>
</dbReference>
<dbReference type="RefSeq" id="WP_083017055.1">
    <property type="nucleotide sequence ID" value="NZ_CP010271.1"/>
</dbReference>
<dbReference type="GO" id="GO:0009423">
    <property type="term" value="P:chorismate biosynthetic process"/>
    <property type="evidence" value="ECO:0007669"/>
    <property type="project" value="TreeGrafter"/>
</dbReference>
<feature type="domain" description="Shikimate dehydrogenase substrate binding N-terminal" evidence="3">
    <location>
        <begin position="11"/>
        <end position="93"/>
    </location>
</feature>
<dbReference type="InterPro" id="IPR046346">
    <property type="entry name" value="Aminoacid_DH-like_N_sf"/>
</dbReference>
<dbReference type="OrthoDB" id="9776868at2"/>
<keyword evidence="2" id="KW-0057">Aromatic amino acid biosynthesis</keyword>
<dbReference type="GO" id="GO:0009073">
    <property type="term" value="P:aromatic amino acid family biosynthetic process"/>
    <property type="evidence" value="ECO:0007669"/>
    <property type="project" value="UniProtKB-KW"/>
</dbReference>
<dbReference type="Pfam" id="PF18317">
    <property type="entry name" value="SDH_C"/>
    <property type="match status" value="1"/>
</dbReference>
<dbReference type="InterPro" id="IPR013708">
    <property type="entry name" value="Shikimate_DH-bd_N"/>
</dbReference>
<dbReference type="GO" id="GO:0004764">
    <property type="term" value="F:shikimate 3-dehydrogenase (NADP+) activity"/>
    <property type="evidence" value="ECO:0007669"/>
    <property type="project" value="InterPro"/>
</dbReference>
<accession>A0A1S4W024</accession>
<evidence type="ECO:0000313" key="5">
    <source>
        <dbReference type="EMBL" id="ORB56313.1"/>
    </source>
</evidence>
<dbReference type="AlphaFoldDB" id="A0A1S4W024"/>
<dbReference type="Gene3D" id="3.40.50.720">
    <property type="entry name" value="NAD(P)-binding Rossmann-like Domain"/>
    <property type="match status" value="1"/>
</dbReference>
<comment type="pathway">
    <text evidence="1">Metabolic intermediate biosynthesis; chorismate biosynthesis; chorismate from D-erythrose 4-phosphate and phosphoenolpyruvate: step 4/7.</text>
</comment>
<dbReference type="GO" id="GO:0050661">
    <property type="term" value="F:NADP binding"/>
    <property type="evidence" value="ECO:0007669"/>
    <property type="project" value="TreeGrafter"/>
</dbReference>
<dbReference type="NCBIfam" id="TIGR01809">
    <property type="entry name" value="Shik-DH-AROM"/>
    <property type="match status" value="1"/>
</dbReference>
<dbReference type="Pfam" id="PF08501">
    <property type="entry name" value="Shikimate_dh_N"/>
    <property type="match status" value="1"/>
</dbReference>
<organism evidence="5 6">
    <name type="scientific">Mycobacteroides saopaulense</name>
    <dbReference type="NCBI Taxonomy" id="1578165"/>
    <lineage>
        <taxon>Bacteria</taxon>
        <taxon>Bacillati</taxon>
        <taxon>Actinomycetota</taxon>
        <taxon>Actinomycetes</taxon>
        <taxon>Mycobacteriales</taxon>
        <taxon>Mycobacteriaceae</taxon>
        <taxon>Mycobacteroides</taxon>
    </lineage>
</organism>
<protein>
    <submittedName>
        <fullName evidence="5">Shikimate dehydrogenase</fullName>
    </submittedName>
</protein>
<dbReference type="SUPFAM" id="SSF53223">
    <property type="entry name" value="Aminoacid dehydrogenase-like, N-terminal domain"/>
    <property type="match status" value="1"/>
</dbReference>
<dbReference type="Proteomes" id="UP000192434">
    <property type="component" value="Unassembled WGS sequence"/>
</dbReference>
<proteinExistence type="predicted"/>
<gene>
    <name evidence="5" type="ORF">BST43_14375</name>
</gene>
<sequence>MSAADVRRAAVLGSPIGHSRSPDLHLAAYRALGLASWTYERIECTAEQLPHVVGGAGPEWVGFSVTMPGKFAALEFASSATERARSIGAANTLVHAGDGWHADNTDVDGVSGALRSASIDPCGKPAVIVGAGGTARPAIVALAAMGVQSLTVVARDAGRARGVVELAEQLGLPVSVLGFDDAALSSVCRSSGVLISTVPADGAAPYAQSLAAAPAILDVIYHPWPTELAAVAQRRGAVVVGGLEMLLNQAFTQVELFTGQAAPRAAMDAVLR</sequence>
<feature type="domain" description="SDH C-terminal" evidence="4">
    <location>
        <begin position="242"/>
        <end position="272"/>
    </location>
</feature>
<comment type="caution">
    <text evidence="5">The sequence shown here is derived from an EMBL/GenBank/DDBJ whole genome shotgun (WGS) entry which is preliminary data.</text>
</comment>
<dbReference type="InterPro" id="IPR036291">
    <property type="entry name" value="NAD(P)-bd_dom_sf"/>
</dbReference>
<dbReference type="PANTHER" id="PTHR21089">
    <property type="entry name" value="SHIKIMATE DEHYDROGENASE"/>
    <property type="match status" value="1"/>
</dbReference>
<dbReference type="FunFam" id="3.40.50.10860:FF:000018">
    <property type="entry name" value="Shikimate 5-dehydrogenase AroE"/>
    <property type="match status" value="1"/>
</dbReference>